<evidence type="ECO:0000259" key="8">
    <source>
        <dbReference type="Pfam" id="PF12728"/>
    </source>
</evidence>
<reference evidence="10 11" key="1">
    <citation type="submission" date="2016-02" db="EMBL/GenBank/DDBJ databases">
        <authorList>
            <person name="Wen L."/>
            <person name="He K."/>
            <person name="Yang H."/>
        </authorList>
    </citation>
    <scope>NUCLEOTIDE SEQUENCE [LARGE SCALE GENOMIC DNA]</scope>
    <source>
        <strain evidence="10 11">CMW7778B</strain>
    </source>
</reference>
<dbReference type="SUPFAM" id="SSF53335">
    <property type="entry name" value="S-adenosyl-L-methionine-dependent methyltransferases"/>
    <property type="match status" value="1"/>
</dbReference>
<dbReference type="AlphaFoldDB" id="A0A135Z3J0"/>
<dbReference type="InterPro" id="IPR002052">
    <property type="entry name" value="DNA_methylase_N6_adenine_CS"/>
</dbReference>
<keyword evidence="5" id="KW-0238">DNA-binding</keyword>
<dbReference type="GO" id="GO:0009007">
    <property type="term" value="F:site-specific DNA-methyltransferase (adenine-specific) activity"/>
    <property type="evidence" value="ECO:0007669"/>
    <property type="project" value="UniProtKB-EC"/>
</dbReference>
<organism evidence="10 11">
    <name type="scientific">Gardnerella vaginalis</name>
    <dbReference type="NCBI Taxonomy" id="2702"/>
    <lineage>
        <taxon>Bacteria</taxon>
        <taxon>Bacillati</taxon>
        <taxon>Actinomycetota</taxon>
        <taxon>Actinomycetes</taxon>
        <taxon>Bifidobacteriales</taxon>
        <taxon>Bifidobacteriaceae</taxon>
        <taxon>Gardnerella</taxon>
    </lineage>
</organism>
<evidence type="ECO:0000256" key="1">
    <source>
        <dbReference type="ARBA" id="ARBA00011900"/>
    </source>
</evidence>
<dbReference type="PANTHER" id="PTHR33841:SF1">
    <property type="entry name" value="DNA METHYLTRANSFERASE A"/>
    <property type="match status" value="1"/>
</dbReference>
<evidence type="ECO:0000256" key="3">
    <source>
        <dbReference type="ARBA" id="ARBA00022679"/>
    </source>
</evidence>
<sequence length="701" mass="79717">MRGLNTFNSEQNLTLDLLEAEKTLDVNETAKKLSVSTATIRNWVKLGRIKKINTSGKKLLFEEHEVEKLLSDIITGKSDKLTKRRNKKAIKGLNLYADYIEDDGKNILIGSELVKKDSALYTAIHTDLHTDTYPDQDPNQDQYPDPYPEKNIRILIATLALKLYLQSAKLPYISLQVFIAQNKNDCISKLLRELLHNIDISQLGTYQNVPTPTFIPYQDFLGFIYISVSSISYRKSTGSYFTPINIVNKLLDSVKASTQFNNGNIIDLCCGTGNFLLASLKRGASIERLYGNDIDEISVSIAKLNLCINGINNINTLNEHIRKVDSLLNRDTRKYDLVIGNPPWGYVYSETEINKLLNSYKTASKKGSESYDLFMELSLNIINQNGLIAYVLPEAILNVKAHQKIRCFIKNTSSIKFVSYIGNPFTGVACPCILIVLKKDGEGSTIGCNIETNNLRFTINKNRDLSEEYWNFDLSDEDVDCLEKLTNVKNGFTLKNQADFALGIVTGANKKYISNTKNPQNEMILKGSNLHKYYFDNSNSYIHFVPNTFQQVAPIEMYRAKEKLIYRFICEAPVFSYDANQTLSLNSANILIPHVTGISMKYILAILNSRTITYWCRKKYNSVKLLRSHIEEIPFPTPSSEEQNTIVKLVDNLLSLENHCTLDKTTLYNEIEEHVMRLYNLNNSEKEIINSFSSQFDSFLK</sequence>
<evidence type="ECO:0000259" key="9">
    <source>
        <dbReference type="Pfam" id="PF12950"/>
    </source>
</evidence>
<dbReference type="InterPro" id="IPR029063">
    <property type="entry name" value="SAM-dependent_MTases_sf"/>
</dbReference>
<dbReference type="SUPFAM" id="SSF116734">
    <property type="entry name" value="DNA methylase specificity domain"/>
    <property type="match status" value="1"/>
</dbReference>
<dbReference type="Proteomes" id="UP000070505">
    <property type="component" value="Unassembled WGS sequence"/>
</dbReference>
<dbReference type="GO" id="GO:0009307">
    <property type="term" value="P:DNA restriction-modification system"/>
    <property type="evidence" value="ECO:0007669"/>
    <property type="project" value="UniProtKB-KW"/>
</dbReference>
<evidence type="ECO:0000313" key="11">
    <source>
        <dbReference type="Proteomes" id="UP000070505"/>
    </source>
</evidence>
<dbReference type="EC" id="2.1.1.72" evidence="1"/>
<comment type="caution">
    <text evidence="10">The sequence shown here is derived from an EMBL/GenBank/DDBJ whole genome shotgun (WGS) entry which is preliminary data.</text>
</comment>
<dbReference type="InterPro" id="IPR003356">
    <property type="entry name" value="DNA_methylase_A-5"/>
</dbReference>
<dbReference type="CDD" id="cd02440">
    <property type="entry name" value="AdoMet_MTases"/>
    <property type="match status" value="1"/>
</dbReference>
<keyword evidence="4" id="KW-0680">Restriction system</keyword>
<comment type="catalytic activity">
    <reaction evidence="6">
        <text>a 2'-deoxyadenosine in DNA + S-adenosyl-L-methionine = an N(6)-methyl-2'-deoxyadenosine in DNA + S-adenosyl-L-homocysteine + H(+)</text>
        <dbReference type="Rhea" id="RHEA:15197"/>
        <dbReference type="Rhea" id="RHEA-COMP:12418"/>
        <dbReference type="Rhea" id="RHEA-COMP:12419"/>
        <dbReference type="ChEBI" id="CHEBI:15378"/>
        <dbReference type="ChEBI" id="CHEBI:57856"/>
        <dbReference type="ChEBI" id="CHEBI:59789"/>
        <dbReference type="ChEBI" id="CHEBI:90615"/>
        <dbReference type="ChEBI" id="CHEBI:90616"/>
        <dbReference type="EC" id="2.1.1.72"/>
    </reaction>
</comment>
<dbReference type="InterPro" id="IPR041657">
    <property type="entry name" value="HTH_17"/>
</dbReference>
<dbReference type="Pfam" id="PF12728">
    <property type="entry name" value="HTH_17"/>
    <property type="match status" value="1"/>
</dbReference>
<dbReference type="GO" id="GO:0003677">
    <property type="term" value="F:DNA binding"/>
    <property type="evidence" value="ECO:0007669"/>
    <property type="project" value="UniProtKB-KW"/>
</dbReference>
<evidence type="ECO:0000256" key="4">
    <source>
        <dbReference type="ARBA" id="ARBA00022747"/>
    </source>
</evidence>
<dbReference type="PANTHER" id="PTHR33841">
    <property type="entry name" value="DNA METHYLTRANSFERASE YEEA-RELATED"/>
    <property type="match status" value="1"/>
</dbReference>
<proteinExistence type="predicted"/>
<evidence type="ECO:0000256" key="5">
    <source>
        <dbReference type="ARBA" id="ARBA00023125"/>
    </source>
</evidence>
<dbReference type="Pfam" id="PF02384">
    <property type="entry name" value="N6_Mtase"/>
    <property type="match status" value="1"/>
</dbReference>
<dbReference type="InterPro" id="IPR044946">
    <property type="entry name" value="Restrct_endonuc_typeI_TRD_sf"/>
</dbReference>
<dbReference type="InterPro" id="IPR009061">
    <property type="entry name" value="DNA-bd_dom_put_sf"/>
</dbReference>
<dbReference type="Gene3D" id="3.40.50.150">
    <property type="entry name" value="Vaccinia Virus protein VP39"/>
    <property type="match status" value="1"/>
</dbReference>
<accession>A0A135Z3J0</accession>
<dbReference type="RefSeq" id="WP_075523894.1">
    <property type="nucleotide sequence ID" value="NZ_KQ961872.1"/>
</dbReference>
<dbReference type="Gene3D" id="1.10.1660.10">
    <property type="match status" value="1"/>
</dbReference>
<dbReference type="PATRIC" id="fig|2702.101.peg.1155"/>
<dbReference type="SUPFAM" id="SSF46955">
    <property type="entry name" value="Putative DNA-binding domain"/>
    <property type="match status" value="1"/>
</dbReference>
<feature type="domain" description="DNA methylase adenine-specific" evidence="7">
    <location>
        <begin position="234"/>
        <end position="467"/>
    </location>
</feature>
<dbReference type="EMBL" id="LSRC01000049">
    <property type="protein sequence ID" value="KXI16196.1"/>
    <property type="molecule type" value="Genomic_DNA"/>
</dbReference>
<protein>
    <recommendedName>
        <fullName evidence="1">site-specific DNA-methyltransferase (adenine-specific)</fullName>
        <ecNumber evidence="1">2.1.1.72</ecNumber>
    </recommendedName>
</protein>
<evidence type="ECO:0000259" key="7">
    <source>
        <dbReference type="Pfam" id="PF02384"/>
    </source>
</evidence>
<feature type="domain" description="TaqI-like C-terminal specificity" evidence="9">
    <location>
        <begin position="523"/>
        <end position="634"/>
    </location>
</feature>
<dbReference type="InterPro" id="IPR025931">
    <property type="entry name" value="TaqI_C"/>
</dbReference>
<name>A0A135Z3J0_GARVA</name>
<keyword evidence="2" id="KW-0489">Methyltransferase</keyword>
<gene>
    <name evidence="10" type="ORF">HMPREF3230_01167</name>
</gene>
<feature type="domain" description="Helix-turn-helix" evidence="8">
    <location>
        <begin position="24"/>
        <end position="70"/>
    </location>
</feature>
<keyword evidence="3" id="KW-0808">Transferase</keyword>
<dbReference type="GO" id="GO:0032259">
    <property type="term" value="P:methylation"/>
    <property type="evidence" value="ECO:0007669"/>
    <property type="project" value="UniProtKB-KW"/>
</dbReference>
<evidence type="ECO:0000313" key="10">
    <source>
        <dbReference type="EMBL" id="KXI16196.1"/>
    </source>
</evidence>
<dbReference type="PRINTS" id="PR00507">
    <property type="entry name" value="N12N6MTFRASE"/>
</dbReference>
<dbReference type="REBASE" id="170284">
    <property type="entry name" value="M.Gva7778BORF1167P"/>
</dbReference>
<evidence type="ECO:0000256" key="6">
    <source>
        <dbReference type="ARBA" id="ARBA00047942"/>
    </source>
</evidence>
<dbReference type="Pfam" id="PF12950">
    <property type="entry name" value="TaqI_C"/>
    <property type="match status" value="1"/>
</dbReference>
<dbReference type="GO" id="GO:0008170">
    <property type="term" value="F:N-methyltransferase activity"/>
    <property type="evidence" value="ECO:0007669"/>
    <property type="project" value="InterPro"/>
</dbReference>
<dbReference type="PROSITE" id="PS00092">
    <property type="entry name" value="N6_MTASE"/>
    <property type="match status" value="1"/>
</dbReference>
<dbReference type="Gene3D" id="3.90.220.20">
    <property type="entry name" value="DNA methylase specificity domains"/>
    <property type="match status" value="1"/>
</dbReference>
<evidence type="ECO:0000256" key="2">
    <source>
        <dbReference type="ARBA" id="ARBA00022603"/>
    </source>
</evidence>
<dbReference type="InterPro" id="IPR050953">
    <property type="entry name" value="N4_N6_ade-DNA_methylase"/>
</dbReference>